<evidence type="ECO:0000256" key="5">
    <source>
        <dbReference type="ARBA" id="ARBA00023125"/>
    </source>
</evidence>
<dbReference type="EMBL" id="FUYH01000020">
    <property type="protein sequence ID" value="SKA96123.1"/>
    <property type="molecule type" value="Genomic_DNA"/>
</dbReference>
<sequence length="152" mass="17662">MARLSDIIENFIKEMLESNDKNYLEIQRNELANLFNCAPSQINYVLTTRFTVNRGYYIESKRGGGGCIKITRINIDKNDYIREAIWNNIGDEVTQQDAEGYIDIFEERGFITEREAKLMKTVVNDKTLNLPSEIKDLIRSQILKSMLITMIE</sequence>
<dbReference type="AlphaFoldDB" id="A0A1T4Y3B5"/>
<dbReference type="InterPro" id="IPR008463">
    <property type="entry name" value="CtsR"/>
</dbReference>
<accession>A0A1T4Y3B5</accession>
<dbReference type="Gene3D" id="1.10.1200.150">
    <property type="entry name" value="Transcriptional regulator CtsR, C-terminal domain"/>
    <property type="match status" value="1"/>
</dbReference>
<dbReference type="RefSeq" id="WP_078697267.1">
    <property type="nucleotide sequence ID" value="NZ_FUYH01000020.1"/>
</dbReference>
<dbReference type="Proteomes" id="UP000190105">
    <property type="component" value="Unassembled WGS sequence"/>
</dbReference>
<dbReference type="InterPro" id="IPR041473">
    <property type="entry name" value="CtsR_C"/>
</dbReference>
<dbReference type="OrthoDB" id="1680813at2"/>
<evidence type="ECO:0000313" key="11">
    <source>
        <dbReference type="Proteomes" id="UP000190105"/>
    </source>
</evidence>
<dbReference type="InterPro" id="IPR040465">
    <property type="entry name" value="CtsR_N"/>
</dbReference>
<comment type="similarity">
    <text evidence="1 7">Belongs to the CtsR family.</text>
</comment>
<dbReference type="GO" id="GO:0006355">
    <property type="term" value="P:regulation of DNA-templated transcription"/>
    <property type="evidence" value="ECO:0007669"/>
    <property type="project" value="UniProtKB-UniRule"/>
</dbReference>
<dbReference type="PIRSF" id="PIRSF010607">
    <property type="entry name" value="Txn_repr_CtsR"/>
    <property type="match status" value="1"/>
</dbReference>
<feature type="domain" description="CtsR N-terminal HTH" evidence="8">
    <location>
        <begin position="3"/>
        <end position="74"/>
    </location>
</feature>
<evidence type="ECO:0000256" key="4">
    <source>
        <dbReference type="ARBA" id="ARBA00023015"/>
    </source>
</evidence>
<organism evidence="10 11">
    <name type="scientific">Caloramator quimbayensis</name>
    <dbReference type="NCBI Taxonomy" id="1147123"/>
    <lineage>
        <taxon>Bacteria</taxon>
        <taxon>Bacillati</taxon>
        <taxon>Bacillota</taxon>
        <taxon>Clostridia</taxon>
        <taxon>Eubacteriales</taxon>
        <taxon>Clostridiaceae</taxon>
        <taxon>Caloramator</taxon>
    </lineage>
</organism>
<dbReference type="Pfam" id="PF17727">
    <property type="entry name" value="CtsR_C"/>
    <property type="match status" value="1"/>
</dbReference>
<evidence type="ECO:0000256" key="6">
    <source>
        <dbReference type="ARBA" id="ARBA00023163"/>
    </source>
</evidence>
<feature type="domain" description="CtsR C-terminal dimerization" evidence="9">
    <location>
        <begin position="78"/>
        <end position="147"/>
    </location>
</feature>
<evidence type="ECO:0000259" key="8">
    <source>
        <dbReference type="Pfam" id="PF05848"/>
    </source>
</evidence>
<keyword evidence="11" id="KW-1185">Reference proteome</keyword>
<evidence type="ECO:0000256" key="3">
    <source>
        <dbReference type="ARBA" id="ARBA00022491"/>
    </source>
</evidence>
<dbReference type="Pfam" id="PF05848">
    <property type="entry name" value="CtsR"/>
    <property type="match status" value="1"/>
</dbReference>
<keyword evidence="3 7" id="KW-0678">Repressor</keyword>
<evidence type="ECO:0000256" key="7">
    <source>
        <dbReference type="PIRNR" id="PIRNR010607"/>
    </source>
</evidence>
<dbReference type="GO" id="GO:0003677">
    <property type="term" value="F:DNA binding"/>
    <property type="evidence" value="ECO:0007669"/>
    <property type="project" value="UniProtKB-UniRule"/>
</dbReference>
<evidence type="ECO:0000256" key="1">
    <source>
        <dbReference type="ARBA" id="ARBA00010189"/>
    </source>
</evidence>
<dbReference type="STRING" id="1147123.SAMN05443428_12024"/>
<evidence type="ECO:0000256" key="2">
    <source>
        <dbReference type="ARBA" id="ARBA00014129"/>
    </source>
</evidence>
<keyword evidence="5 7" id="KW-0238">DNA-binding</keyword>
<proteinExistence type="inferred from homology"/>
<keyword evidence="4 7" id="KW-0805">Transcription regulation</keyword>
<dbReference type="InterPro" id="IPR041908">
    <property type="entry name" value="CtsR_C_sf"/>
</dbReference>
<dbReference type="Gene3D" id="3.30.56.130">
    <property type="entry name" value="Transcriptional regulator CtsR, winged HTH domain"/>
    <property type="match status" value="1"/>
</dbReference>
<keyword evidence="6 7" id="KW-0804">Transcription</keyword>
<reference evidence="11" key="1">
    <citation type="submission" date="2017-02" db="EMBL/GenBank/DDBJ databases">
        <authorList>
            <person name="Varghese N."/>
            <person name="Submissions S."/>
        </authorList>
    </citation>
    <scope>NUCLEOTIDE SEQUENCE [LARGE SCALE GENOMIC DNA]</scope>
    <source>
        <strain evidence="11">USBA 833</strain>
    </source>
</reference>
<gene>
    <name evidence="10" type="ORF">SAMN05443428_12024</name>
</gene>
<dbReference type="InterPro" id="IPR041902">
    <property type="entry name" value="CtsR_N_sf"/>
</dbReference>
<evidence type="ECO:0000259" key="9">
    <source>
        <dbReference type="Pfam" id="PF17727"/>
    </source>
</evidence>
<name>A0A1T4Y3B5_9CLOT</name>
<protein>
    <recommendedName>
        <fullName evidence="2 7">Transcriptional regulator CtsR</fullName>
    </recommendedName>
</protein>
<evidence type="ECO:0000313" key="10">
    <source>
        <dbReference type="EMBL" id="SKA96123.1"/>
    </source>
</evidence>